<accession>A0ABT7Q3J1</accession>
<reference evidence="1" key="1">
    <citation type="submission" date="2024-05" db="EMBL/GenBank/DDBJ databases">
        <title>WGS of Aeromonas isolates.</title>
        <authorList>
            <person name="Lee H."/>
        </authorList>
    </citation>
    <scope>NUCLEOTIDE SEQUENCE</scope>
    <source>
        <strain evidence="1">SU58-3</strain>
    </source>
</reference>
<proteinExistence type="predicted"/>
<evidence type="ECO:0000313" key="2">
    <source>
        <dbReference type="Proteomes" id="UP001168107"/>
    </source>
</evidence>
<gene>
    <name evidence="1" type="ORF">OB935_18980</name>
</gene>
<protein>
    <submittedName>
        <fullName evidence="1">Uncharacterized protein</fullName>
    </submittedName>
</protein>
<keyword evidence="2" id="KW-1185">Reference proteome</keyword>
<sequence>MNRTLVLSVSIILSASVFSIDKINSYIDSKNILTLVSGKVRLGKVYSENVTSTYEVTLDGSKEPIISINAKTTDLYSRVYDDFTQTLKQVNEERKREKKEELSHDNASWNKNAHIKITTQVTYQSEFQPNFVLTIDETNIEHIANDKSSKNIIGYIEELKNYASRMESKYELQNSFIN</sequence>
<name>A0ABT7Q3J1_9GAMM</name>
<dbReference type="EMBL" id="JAOPLL010000015">
    <property type="protein sequence ID" value="MDM5073901.1"/>
    <property type="molecule type" value="Genomic_DNA"/>
</dbReference>
<dbReference type="Proteomes" id="UP001168107">
    <property type="component" value="Unassembled WGS sequence"/>
</dbReference>
<comment type="caution">
    <text evidence="1">The sequence shown here is derived from an EMBL/GenBank/DDBJ whole genome shotgun (WGS) entry which is preliminary data.</text>
</comment>
<organism evidence="1 2">
    <name type="scientific">Aeromonas bestiarum</name>
    <dbReference type="NCBI Taxonomy" id="105751"/>
    <lineage>
        <taxon>Bacteria</taxon>
        <taxon>Pseudomonadati</taxon>
        <taxon>Pseudomonadota</taxon>
        <taxon>Gammaproteobacteria</taxon>
        <taxon>Aeromonadales</taxon>
        <taxon>Aeromonadaceae</taxon>
        <taxon>Aeromonas</taxon>
    </lineage>
</organism>
<evidence type="ECO:0000313" key="1">
    <source>
        <dbReference type="EMBL" id="MDM5073901.1"/>
    </source>
</evidence>
<dbReference type="RefSeq" id="WP_290019560.1">
    <property type="nucleotide sequence ID" value="NZ_JAOPLL010000015.1"/>
</dbReference>